<gene>
    <name evidence="4" type="ORF">H9753_15690</name>
</gene>
<dbReference type="CDD" id="cd06223">
    <property type="entry name" value="PRTases_typeI"/>
    <property type="match status" value="1"/>
</dbReference>
<reference evidence="4" key="1">
    <citation type="journal article" date="2021" name="PeerJ">
        <title>Extensive microbial diversity within the chicken gut microbiome revealed by metagenomics and culture.</title>
        <authorList>
            <person name="Gilroy R."/>
            <person name="Ravi A."/>
            <person name="Getino M."/>
            <person name="Pursley I."/>
            <person name="Horton D.L."/>
            <person name="Alikhan N.F."/>
            <person name="Baker D."/>
            <person name="Gharbi K."/>
            <person name="Hall N."/>
            <person name="Watson M."/>
            <person name="Adriaenssens E.M."/>
            <person name="Foster-Nyarko E."/>
            <person name="Jarju S."/>
            <person name="Secka A."/>
            <person name="Antonio M."/>
            <person name="Oren A."/>
            <person name="Chaudhuri R.R."/>
            <person name="La Ragione R."/>
            <person name="Hildebrand F."/>
            <person name="Pallen M.J."/>
        </authorList>
    </citation>
    <scope>NUCLEOTIDE SEQUENCE</scope>
    <source>
        <strain evidence="4">ChiBcec2-3848</strain>
    </source>
</reference>
<proteinExistence type="inferred from homology"/>
<evidence type="ECO:0000313" key="5">
    <source>
        <dbReference type="Proteomes" id="UP000823886"/>
    </source>
</evidence>
<name>A0A9D2TCN4_9FIRM</name>
<accession>A0A9D2TCN4</accession>
<evidence type="ECO:0000313" key="4">
    <source>
        <dbReference type="EMBL" id="HJC65034.1"/>
    </source>
</evidence>
<organism evidence="4 5">
    <name type="scientific">Candidatus Blautia merdavium</name>
    <dbReference type="NCBI Taxonomy" id="2838494"/>
    <lineage>
        <taxon>Bacteria</taxon>
        <taxon>Bacillati</taxon>
        <taxon>Bacillota</taxon>
        <taxon>Clostridia</taxon>
        <taxon>Lachnospirales</taxon>
        <taxon>Lachnospiraceae</taxon>
        <taxon>Blautia</taxon>
    </lineage>
</organism>
<protein>
    <submittedName>
        <fullName evidence="4">ComF family protein</fullName>
    </submittedName>
</protein>
<dbReference type="AlphaFoldDB" id="A0A9D2TCN4"/>
<comment type="caution">
    <text evidence="4">The sequence shown here is derived from an EMBL/GenBank/DDBJ whole genome shotgun (WGS) entry which is preliminary data.</text>
</comment>
<dbReference type="SUPFAM" id="SSF53271">
    <property type="entry name" value="PRTase-like"/>
    <property type="match status" value="1"/>
</dbReference>
<sequence length="224" mass="25372">MPRGQKICTRCRDKLIPVRGSRCCLCSKPLGTSDEEYCSDCRRIKHHFKRGIGIFPYTSVIQTSLYQLKYGQRQEYGLFYGEIAALYAKKEIQQWKIQLLVPVPLHRKRQEKRGYNQAEILAEALGKCLGIPVDAQSLYRKKNTKPQKELDPSERRNNMKDAFSIRRKSAQRISGKNLLLVDDIYTTGTTLDAAAQCLKKAGAGEVFFLTIAIGSDPQAGTPDR</sequence>
<dbReference type="PANTHER" id="PTHR47505:SF1">
    <property type="entry name" value="DNA UTILIZATION PROTEIN YHGH"/>
    <property type="match status" value="1"/>
</dbReference>
<comment type="similarity">
    <text evidence="1">Belongs to the ComF/GntX family.</text>
</comment>
<dbReference type="PANTHER" id="PTHR47505">
    <property type="entry name" value="DNA UTILIZATION PROTEIN YHGH"/>
    <property type="match status" value="1"/>
</dbReference>
<dbReference type="InterPro" id="IPR051910">
    <property type="entry name" value="ComF/GntX_DNA_util-trans"/>
</dbReference>
<evidence type="ECO:0000256" key="1">
    <source>
        <dbReference type="ARBA" id="ARBA00008007"/>
    </source>
</evidence>
<dbReference type="Pfam" id="PF00156">
    <property type="entry name" value="Pribosyltran"/>
    <property type="match status" value="1"/>
</dbReference>
<evidence type="ECO:0000256" key="2">
    <source>
        <dbReference type="SAM" id="MobiDB-lite"/>
    </source>
</evidence>
<dbReference type="Proteomes" id="UP000823886">
    <property type="component" value="Unassembled WGS sequence"/>
</dbReference>
<feature type="region of interest" description="Disordered" evidence="2">
    <location>
        <begin position="141"/>
        <end position="162"/>
    </location>
</feature>
<dbReference type="Gene3D" id="3.40.50.2020">
    <property type="match status" value="1"/>
</dbReference>
<feature type="compositionally biased region" description="Basic and acidic residues" evidence="2">
    <location>
        <begin position="146"/>
        <end position="159"/>
    </location>
</feature>
<evidence type="ECO:0000259" key="3">
    <source>
        <dbReference type="Pfam" id="PF00156"/>
    </source>
</evidence>
<dbReference type="EMBL" id="DWVZ01000229">
    <property type="protein sequence ID" value="HJC65034.1"/>
    <property type="molecule type" value="Genomic_DNA"/>
</dbReference>
<feature type="domain" description="Phosphoribosyltransferase" evidence="3">
    <location>
        <begin position="112"/>
        <end position="212"/>
    </location>
</feature>
<reference evidence="4" key="2">
    <citation type="submission" date="2021-04" db="EMBL/GenBank/DDBJ databases">
        <authorList>
            <person name="Gilroy R."/>
        </authorList>
    </citation>
    <scope>NUCLEOTIDE SEQUENCE</scope>
    <source>
        <strain evidence="4">ChiBcec2-3848</strain>
    </source>
</reference>
<dbReference type="InterPro" id="IPR000836">
    <property type="entry name" value="PRTase_dom"/>
</dbReference>
<dbReference type="InterPro" id="IPR029057">
    <property type="entry name" value="PRTase-like"/>
</dbReference>